<dbReference type="PATRIC" id="fig|582680.6.peg.1031"/>
<organism evidence="2 3">
    <name type="scientific">Microbacterium azadirachtae</name>
    <dbReference type="NCBI Taxonomy" id="582680"/>
    <lineage>
        <taxon>Bacteria</taxon>
        <taxon>Bacillati</taxon>
        <taxon>Actinomycetota</taxon>
        <taxon>Actinomycetes</taxon>
        <taxon>Micrococcales</taxon>
        <taxon>Microbacteriaceae</taxon>
        <taxon>Microbacterium</taxon>
    </lineage>
</organism>
<keyword evidence="3" id="KW-1185">Reference proteome</keyword>
<dbReference type="Proteomes" id="UP000033740">
    <property type="component" value="Unassembled WGS sequence"/>
</dbReference>
<gene>
    <name evidence="2" type="ORF">RS86_01002</name>
</gene>
<sequence>MSEIDEGPPPNVHHAGPERTGYRHAASARRHGPEESDDPYAKPGEDPYGKRAAATSSRRPGERG</sequence>
<name>A0A0F0LRU4_9MICO</name>
<evidence type="ECO:0000313" key="2">
    <source>
        <dbReference type="EMBL" id="KJL34216.1"/>
    </source>
</evidence>
<proteinExistence type="predicted"/>
<evidence type="ECO:0000313" key="3">
    <source>
        <dbReference type="Proteomes" id="UP000033740"/>
    </source>
</evidence>
<evidence type="ECO:0000256" key="1">
    <source>
        <dbReference type="SAM" id="MobiDB-lite"/>
    </source>
</evidence>
<dbReference type="AlphaFoldDB" id="A0A0F0LRU4"/>
<feature type="region of interest" description="Disordered" evidence="1">
    <location>
        <begin position="1"/>
        <end position="64"/>
    </location>
</feature>
<dbReference type="RefSeq" id="WP_045271125.1">
    <property type="nucleotide sequence ID" value="NZ_JYIX01000029.1"/>
</dbReference>
<dbReference type="EMBL" id="JYIX01000029">
    <property type="protein sequence ID" value="KJL34216.1"/>
    <property type="molecule type" value="Genomic_DNA"/>
</dbReference>
<protein>
    <submittedName>
        <fullName evidence="2">Uncharacterized protein</fullName>
    </submittedName>
</protein>
<accession>A0A0F0LRU4</accession>
<comment type="caution">
    <text evidence="2">The sequence shown here is derived from an EMBL/GenBank/DDBJ whole genome shotgun (WGS) entry which is preliminary data.</text>
</comment>
<feature type="compositionally biased region" description="Basic and acidic residues" evidence="1">
    <location>
        <begin position="31"/>
        <end position="49"/>
    </location>
</feature>
<reference evidence="2 3" key="1">
    <citation type="submission" date="2015-02" db="EMBL/GenBank/DDBJ databases">
        <title>Draft genome sequences of ten Microbacterium spp. with emphasis on heavy metal contaminated environments.</title>
        <authorList>
            <person name="Corretto E."/>
        </authorList>
    </citation>
    <scope>NUCLEOTIDE SEQUENCE [LARGE SCALE GENOMIC DNA]</scope>
    <source>
        <strain evidence="2 3">ARN176</strain>
    </source>
</reference>